<evidence type="ECO:0000256" key="5">
    <source>
        <dbReference type="ARBA" id="ARBA00022989"/>
    </source>
</evidence>
<evidence type="ECO:0000256" key="9">
    <source>
        <dbReference type="SAM" id="Phobius"/>
    </source>
</evidence>
<proteinExistence type="inferred from homology"/>
<dbReference type="Proteomes" id="UP000305067">
    <property type="component" value="Unassembled WGS sequence"/>
</dbReference>
<evidence type="ECO:0000256" key="2">
    <source>
        <dbReference type="ARBA" id="ARBA00005982"/>
    </source>
</evidence>
<keyword evidence="11" id="KW-1185">Reference proteome</keyword>
<dbReference type="GO" id="GO:0005886">
    <property type="term" value="C:plasma membrane"/>
    <property type="evidence" value="ECO:0007669"/>
    <property type="project" value="UniProtKB-ARBA"/>
</dbReference>
<dbReference type="InterPro" id="IPR000109">
    <property type="entry name" value="POT_fam"/>
</dbReference>
<evidence type="ECO:0000256" key="7">
    <source>
        <dbReference type="RuleBase" id="RU003755"/>
    </source>
</evidence>
<dbReference type="InterPro" id="IPR018456">
    <property type="entry name" value="PTR2_symporter_CS"/>
</dbReference>
<dbReference type="OrthoDB" id="8904098at2759"/>
<dbReference type="FunFam" id="1.20.1250.20:FF:000085">
    <property type="entry name" value="MFS peptide transporter Ptr2"/>
    <property type="match status" value="1"/>
</dbReference>
<feature type="transmembrane region" description="Helical" evidence="9">
    <location>
        <begin position="530"/>
        <end position="552"/>
    </location>
</feature>
<evidence type="ECO:0000256" key="3">
    <source>
        <dbReference type="ARBA" id="ARBA00022448"/>
    </source>
</evidence>
<dbReference type="InterPro" id="IPR036259">
    <property type="entry name" value="MFS_trans_sf"/>
</dbReference>
<evidence type="ECO:0000256" key="8">
    <source>
        <dbReference type="SAM" id="MobiDB-lite"/>
    </source>
</evidence>
<reference evidence="10 11" key="1">
    <citation type="journal article" date="2019" name="Nat. Ecol. Evol.">
        <title>Megaphylogeny resolves global patterns of mushroom evolution.</title>
        <authorList>
            <person name="Varga T."/>
            <person name="Krizsan K."/>
            <person name="Foldi C."/>
            <person name="Dima B."/>
            <person name="Sanchez-Garcia M."/>
            <person name="Sanchez-Ramirez S."/>
            <person name="Szollosi G.J."/>
            <person name="Szarkandi J.G."/>
            <person name="Papp V."/>
            <person name="Albert L."/>
            <person name="Andreopoulos W."/>
            <person name="Angelini C."/>
            <person name="Antonin V."/>
            <person name="Barry K.W."/>
            <person name="Bougher N.L."/>
            <person name="Buchanan P."/>
            <person name="Buyck B."/>
            <person name="Bense V."/>
            <person name="Catcheside P."/>
            <person name="Chovatia M."/>
            <person name="Cooper J."/>
            <person name="Damon W."/>
            <person name="Desjardin D."/>
            <person name="Finy P."/>
            <person name="Geml J."/>
            <person name="Haridas S."/>
            <person name="Hughes K."/>
            <person name="Justo A."/>
            <person name="Karasinski D."/>
            <person name="Kautmanova I."/>
            <person name="Kiss B."/>
            <person name="Kocsube S."/>
            <person name="Kotiranta H."/>
            <person name="LaButti K.M."/>
            <person name="Lechner B.E."/>
            <person name="Liimatainen K."/>
            <person name="Lipzen A."/>
            <person name="Lukacs Z."/>
            <person name="Mihaltcheva S."/>
            <person name="Morgado L.N."/>
            <person name="Niskanen T."/>
            <person name="Noordeloos M.E."/>
            <person name="Ohm R.A."/>
            <person name="Ortiz-Santana B."/>
            <person name="Ovrebo C."/>
            <person name="Racz N."/>
            <person name="Riley R."/>
            <person name="Savchenko A."/>
            <person name="Shiryaev A."/>
            <person name="Soop K."/>
            <person name="Spirin V."/>
            <person name="Szebenyi C."/>
            <person name="Tomsovsky M."/>
            <person name="Tulloss R.E."/>
            <person name="Uehling J."/>
            <person name="Grigoriev I.V."/>
            <person name="Vagvolgyi C."/>
            <person name="Papp T."/>
            <person name="Martin F.M."/>
            <person name="Miettinen O."/>
            <person name="Hibbett D.S."/>
            <person name="Nagy L.G."/>
        </authorList>
    </citation>
    <scope>NUCLEOTIDE SEQUENCE [LARGE SCALE GENOMIC DNA]</scope>
    <source>
        <strain evidence="10 11">CBS 309.79</strain>
    </source>
</reference>
<evidence type="ECO:0000256" key="4">
    <source>
        <dbReference type="ARBA" id="ARBA00022692"/>
    </source>
</evidence>
<feature type="transmembrane region" description="Helical" evidence="9">
    <location>
        <begin position="160"/>
        <end position="181"/>
    </location>
</feature>
<keyword evidence="6 9" id="KW-0472">Membrane</keyword>
<accession>A0A5C3R418</accession>
<dbReference type="GO" id="GO:0071916">
    <property type="term" value="F:dipeptide transmembrane transporter activity"/>
    <property type="evidence" value="ECO:0007669"/>
    <property type="project" value="UniProtKB-ARBA"/>
</dbReference>
<dbReference type="PANTHER" id="PTHR11654">
    <property type="entry name" value="OLIGOPEPTIDE TRANSPORTER-RELATED"/>
    <property type="match status" value="1"/>
</dbReference>
<feature type="transmembrane region" description="Helical" evidence="9">
    <location>
        <begin position="446"/>
        <end position="465"/>
    </location>
</feature>
<gene>
    <name evidence="10" type="ORF">BDV98DRAFT_520891</name>
</gene>
<name>A0A5C3R418_9AGAR</name>
<dbReference type="PROSITE" id="PS01023">
    <property type="entry name" value="PTR2_2"/>
    <property type="match status" value="1"/>
</dbReference>
<sequence>MAAASEVDNAAVLSDLAKHDSRAFPVDEKVSSEGTRTQALDEVEDDQETPTEYNLATMRRVSDAIPWNAYLIAIVEMAERFSYYGSLVVFTNFIQQPLPPGSRTGAGNAHGAAAQSGALDMGQRASTGLSTFFTFWCYITPLFGAYIADSKWGRFKTIKVSIYFSLVGHIVLIVAAIPGVIGRKSAIAPFIVGIILIGIGTGGFKANISPLVAEQYRPAKPFFRTTKSGERVIVDPALTISRIYMYFYMFINIGALVGQITMVYAEKYIGFWLSFTLPTIIYLISPLVLYLGRNRYTRSPPNGSVLASSLRIFRYAARGKWHVNPVRTWKNFNTPDFWDGAKPSRVKGEKPIWMTFDDLWVEEVRRGFKACSVFCWYPLFWLTYTQIYNNLTSQAATTNTHGLPNDVLTNIDPLALMVLIPLSDRVIYPGLRRAGIKFTALKKITAGFFTGAMAMIAAAVVQHYIYKTNPCHYSAATCKDDQDHALTSPLTVWIQTPSYILIAISEILASITGLEYAYTKAPKNMRSLVMSAFLFTSAVSAAFAQAFVALAADPLLVWNYGSMAVIAAVGGTAFWFSVRNIDGQEDKLNRIAEGRYDARSTDEK</sequence>
<evidence type="ECO:0000256" key="1">
    <source>
        <dbReference type="ARBA" id="ARBA00004141"/>
    </source>
</evidence>
<evidence type="ECO:0000256" key="6">
    <source>
        <dbReference type="ARBA" id="ARBA00023136"/>
    </source>
</evidence>
<feature type="region of interest" description="Disordered" evidence="8">
    <location>
        <begin position="23"/>
        <end position="50"/>
    </location>
</feature>
<feature type="transmembrane region" description="Helical" evidence="9">
    <location>
        <begin position="246"/>
        <end position="265"/>
    </location>
</feature>
<dbReference type="Gene3D" id="1.20.1250.20">
    <property type="entry name" value="MFS general substrate transporter like domains"/>
    <property type="match status" value="1"/>
</dbReference>
<comment type="subcellular location">
    <subcellularLocation>
        <location evidence="1 7">Membrane</location>
        <topology evidence="1 7">Multi-pass membrane protein</topology>
    </subcellularLocation>
</comment>
<comment type="similarity">
    <text evidence="2 7">Belongs to the major facilitator superfamily. Proton-dependent oligopeptide transporter (POT/PTR) (TC 2.A.17) family.</text>
</comment>
<keyword evidence="4 7" id="KW-0812">Transmembrane</keyword>
<keyword evidence="3 7" id="KW-0813">Transport</keyword>
<feature type="transmembrane region" description="Helical" evidence="9">
    <location>
        <begin position="558"/>
        <end position="578"/>
    </location>
</feature>
<dbReference type="AlphaFoldDB" id="A0A5C3R418"/>
<feature type="transmembrane region" description="Helical" evidence="9">
    <location>
        <begin position="271"/>
        <end position="291"/>
    </location>
</feature>
<keyword evidence="5 9" id="KW-1133">Transmembrane helix</keyword>
<dbReference type="EMBL" id="ML178814">
    <property type="protein sequence ID" value="TFL07741.1"/>
    <property type="molecule type" value="Genomic_DNA"/>
</dbReference>
<feature type="transmembrane region" description="Helical" evidence="9">
    <location>
        <begin position="129"/>
        <end position="148"/>
    </location>
</feature>
<organism evidence="10 11">
    <name type="scientific">Pterulicium gracile</name>
    <dbReference type="NCBI Taxonomy" id="1884261"/>
    <lineage>
        <taxon>Eukaryota</taxon>
        <taxon>Fungi</taxon>
        <taxon>Dikarya</taxon>
        <taxon>Basidiomycota</taxon>
        <taxon>Agaricomycotina</taxon>
        <taxon>Agaricomycetes</taxon>
        <taxon>Agaricomycetidae</taxon>
        <taxon>Agaricales</taxon>
        <taxon>Pleurotineae</taxon>
        <taxon>Pterulaceae</taxon>
        <taxon>Pterulicium</taxon>
    </lineage>
</organism>
<evidence type="ECO:0000313" key="10">
    <source>
        <dbReference type="EMBL" id="TFL07741.1"/>
    </source>
</evidence>
<evidence type="ECO:0000313" key="11">
    <source>
        <dbReference type="Proteomes" id="UP000305067"/>
    </source>
</evidence>
<feature type="transmembrane region" description="Helical" evidence="9">
    <location>
        <begin position="187"/>
        <end position="208"/>
    </location>
</feature>
<dbReference type="Pfam" id="PF00854">
    <property type="entry name" value="PTR2"/>
    <property type="match status" value="1"/>
</dbReference>
<protein>
    <submittedName>
        <fullName evidence="10">PTR2-domain-containing protein</fullName>
    </submittedName>
</protein>
<dbReference type="SUPFAM" id="SSF103473">
    <property type="entry name" value="MFS general substrate transporter"/>
    <property type="match status" value="1"/>
</dbReference>
<feature type="transmembrane region" description="Helical" evidence="9">
    <location>
        <begin position="499"/>
        <end position="518"/>
    </location>
</feature>